<evidence type="ECO:0008006" key="3">
    <source>
        <dbReference type="Google" id="ProtNLM"/>
    </source>
</evidence>
<dbReference type="Proteomes" id="UP001235513">
    <property type="component" value="Unassembled WGS sequence"/>
</dbReference>
<accession>A0ABT9SHN0</accession>
<comment type="caution">
    <text evidence="1">The sequence shown here is derived from an EMBL/GenBank/DDBJ whole genome shotgun (WGS) entry which is preliminary data.</text>
</comment>
<dbReference type="InterPro" id="IPR012334">
    <property type="entry name" value="Pectin_lyas_fold"/>
</dbReference>
<organism evidence="1 2">
    <name type="scientific">Chryseobacterium lathyri</name>
    <dbReference type="NCBI Taxonomy" id="395933"/>
    <lineage>
        <taxon>Bacteria</taxon>
        <taxon>Pseudomonadati</taxon>
        <taxon>Bacteroidota</taxon>
        <taxon>Flavobacteriia</taxon>
        <taxon>Flavobacteriales</taxon>
        <taxon>Weeksellaceae</taxon>
        <taxon>Chryseobacterium group</taxon>
        <taxon>Chryseobacterium</taxon>
    </lineage>
</organism>
<name>A0ABT9SHN0_9FLAO</name>
<dbReference type="EMBL" id="JAUSRL010000001">
    <property type="protein sequence ID" value="MDP9958783.1"/>
    <property type="molecule type" value="Genomic_DNA"/>
</dbReference>
<dbReference type="SUPFAM" id="SSF51126">
    <property type="entry name" value="Pectin lyase-like"/>
    <property type="match status" value="1"/>
</dbReference>
<keyword evidence="2" id="KW-1185">Reference proteome</keyword>
<proteinExistence type="predicted"/>
<dbReference type="InterPro" id="IPR011050">
    <property type="entry name" value="Pectin_lyase_fold/virulence"/>
</dbReference>
<protein>
    <recommendedName>
        <fullName evidence="3">Right handed beta helix domain-containing protein</fullName>
    </recommendedName>
</protein>
<dbReference type="RefSeq" id="WP_306841078.1">
    <property type="nucleotide sequence ID" value="NZ_JAUSRL010000001.1"/>
</dbReference>
<sequence length="618" mass="68415">MLTTNEFFVLLSGSADNFVQLIDSNTGEIVSFKKVNTWIDGTGLVINDSRVLNDQVIYRTRGNEFYVNTVVFSSKRVYITAFGAKSSYNEDQRAFIQHAFDVCSELGLKLVFPSGHFLIKSFNSSSENIFELRSGLDVEFEDYSVIKLDAYFDDRAFVLFSGVTADSSPLYNIAFKGKGIIDFGGDVSKMRSLYLNRVGFEGGNCTNVLIDGLYWTNGDLRNCIGVGKGNSGGNVTIRNCTFDNLATGTKEINHDHSTIYGNVDFLSVHNNVFIGNRLMSLIGCACEIHSSHSSFDNNKVYDYTRMNFVASYESERKDITNISITDNVADITNTAVYFWSDVNSLISNVLISGNNIRHKHIEGETQNYNGHQGLLSILNKGGKYERIVAKGNSCHILYTIGDHLRYAADIFAGVEVLEISSNNFVGHSLGFLFDKEESDVLGEYSFVKISGNAFTSLSKLVTLNAEKVTHSLISDNSSSLESNNLKDLIEINSNVIQSTTIRNNIYLNNNPSIEFTPSSVFKSDYSNKARYVLSLVDTPVPTINANGYGFMTPVISNDHKRVGGVYTIQPTYPFNELFFHAVTFGKGGSANVDFKVDNITSSTFPANNLLKSNIVVDM</sequence>
<evidence type="ECO:0000313" key="2">
    <source>
        <dbReference type="Proteomes" id="UP001235513"/>
    </source>
</evidence>
<dbReference type="Gene3D" id="2.160.20.10">
    <property type="entry name" value="Single-stranded right-handed beta-helix, Pectin lyase-like"/>
    <property type="match status" value="1"/>
</dbReference>
<evidence type="ECO:0000313" key="1">
    <source>
        <dbReference type="EMBL" id="MDP9958783.1"/>
    </source>
</evidence>
<gene>
    <name evidence="1" type="ORF">J2T04_000650</name>
</gene>
<reference evidence="1 2" key="1">
    <citation type="submission" date="2023-07" db="EMBL/GenBank/DDBJ databases">
        <title>Sorghum-associated microbial communities from plants grown in Nebraska, USA.</title>
        <authorList>
            <person name="Schachtman D."/>
        </authorList>
    </citation>
    <scope>NUCLEOTIDE SEQUENCE [LARGE SCALE GENOMIC DNA]</scope>
    <source>
        <strain evidence="1 2">CC351</strain>
    </source>
</reference>